<sequence>MANSILFLSFLILLITFFLPSIGNGKPDGLTIKLIHRDSPESPLYNPNLTRAQRIEKLILQFRARVKHIRSIAHDFHGRPLFKADAVSAKIDYQQSALFMAQVGIGTFTSGSNSSFSYFLLMDTGSALIWIQCEGCKDPGHHSFYQKEPVFPDKQSTSYRKLLCKRHPLCFPQECIGNFCSYHRDYADNSSTRGYLATKTFRFDSNSSTQIKEVVPNIVFGCGFDQAIDYGDEGNIAGLMALGWSQRSLVTQSGSRSNNRFSYCLQTMNRNHSQNTYLRFGSDIPQTPGLNTTELIPSGERFAYYYVTLLDLNHV</sequence>
<evidence type="ECO:0000256" key="1">
    <source>
        <dbReference type="ARBA" id="ARBA00007447"/>
    </source>
</evidence>
<name>A0ABM3IHD2_ZIZJJ</name>
<dbReference type="SUPFAM" id="SSF50630">
    <property type="entry name" value="Acid proteases"/>
    <property type="match status" value="1"/>
</dbReference>
<evidence type="ECO:0000256" key="4">
    <source>
        <dbReference type="SAM" id="SignalP"/>
    </source>
</evidence>
<gene>
    <name evidence="7" type="primary">LOC125422002</name>
</gene>
<feature type="domain" description="Peptidase A1" evidence="5">
    <location>
        <begin position="99"/>
        <end position="315"/>
    </location>
</feature>
<dbReference type="PANTHER" id="PTHR47967:SF125">
    <property type="entry name" value="PEPTIDASE A1 DOMAIN-CONTAINING PROTEIN"/>
    <property type="match status" value="1"/>
</dbReference>
<evidence type="ECO:0000256" key="3">
    <source>
        <dbReference type="ARBA" id="ARBA00022801"/>
    </source>
</evidence>
<dbReference type="PROSITE" id="PS51767">
    <property type="entry name" value="PEPTIDASE_A1"/>
    <property type="match status" value="1"/>
</dbReference>
<dbReference type="Gene3D" id="2.40.70.10">
    <property type="entry name" value="Acid Proteases"/>
    <property type="match status" value="1"/>
</dbReference>
<keyword evidence="6" id="KW-1185">Reference proteome</keyword>
<evidence type="ECO:0000259" key="5">
    <source>
        <dbReference type="PROSITE" id="PS51767"/>
    </source>
</evidence>
<dbReference type="InterPro" id="IPR051708">
    <property type="entry name" value="Plant_Aspart_Prot_A1"/>
</dbReference>
<reference evidence="7" key="1">
    <citation type="submission" date="2025-08" db="UniProtKB">
        <authorList>
            <consortium name="RefSeq"/>
        </authorList>
    </citation>
    <scope>IDENTIFICATION</scope>
    <source>
        <tissue evidence="7">Seedling</tissue>
    </source>
</reference>
<dbReference type="Proteomes" id="UP001652623">
    <property type="component" value="Chromosome 4"/>
</dbReference>
<comment type="similarity">
    <text evidence="1">Belongs to the peptidase A1 family.</text>
</comment>
<keyword evidence="2" id="KW-0645">Protease</keyword>
<dbReference type="Pfam" id="PF14543">
    <property type="entry name" value="TAXi_N"/>
    <property type="match status" value="1"/>
</dbReference>
<dbReference type="GeneID" id="125422002"/>
<organism evidence="6 7">
    <name type="scientific">Ziziphus jujuba</name>
    <name type="common">Chinese jujube</name>
    <name type="synonym">Ziziphus sativa</name>
    <dbReference type="NCBI Taxonomy" id="326968"/>
    <lineage>
        <taxon>Eukaryota</taxon>
        <taxon>Viridiplantae</taxon>
        <taxon>Streptophyta</taxon>
        <taxon>Embryophyta</taxon>
        <taxon>Tracheophyta</taxon>
        <taxon>Spermatophyta</taxon>
        <taxon>Magnoliopsida</taxon>
        <taxon>eudicotyledons</taxon>
        <taxon>Gunneridae</taxon>
        <taxon>Pentapetalae</taxon>
        <taxon>rosids</taxon>
        <taxon>fabids</taxon>
        <taxon>Rosales</taxon>
        <taxon>Rhamnaceae</taxon>
        <taxon>Paliureae</taxon>
        <taxon>Ziziphus</taxon>
    </lineage>
</organism>
<keyword evidence="3" id="KW-0378">Hydrolase</keyword>
<evidence type="ECO:0000313" key="7">
    <source>
        <dbReference type="RefSeq" id="XP_048328377.2"/>
    </source>
</evidence>
<accession>A0ABM3IHD2</accession>
<protein>
    <submittedName>
        <fullName evidence="7">Aspartic proteinase CDR1-like</fullName>
    </submittedName>
</protein>
<feature type="chain" id="PRO_5046607549" evidence="4">
    <location>
        <begin position="26"/>
        <end position="315"/>
    </location>
</feature>
<dbReference type="InterPro" id="IPR032861">
    <property type="entry name" value="TAXi_N"/>
</dbReference>
<dbReference type="PANTHER" id="PTHR47967">
    <property type="entry name" value="OS07G0603500 PROTEIN-RELATED"/>
    <property type="match status" value="1"/>
</dbReference>
<keyword evidence="4" id="KW-0732">Signal</keyword>
<dbReference type="RefSeq" id="XP_048328377.2">
    <property type="nucleotide sequence ID" value="XM_048472420.2"/>
</dbReference>
<proteinExistence type="inferred from homology"/>
<dbReference type="InterPro" id="IPR021109">
    <property type="entry name" value="Peptidase_aspartic_dom_sf"/>
</dbReference>
<evidence type="ECO:0000313" key="6">
    <source>
        <dbReference type="Proteomes" id="UP001652623"/>
    </source>
</evidence>
<feature type="signal peptide" evidence="4">
    <location>
        <begin position="1"/>
        <end position="25"/>
    </location>
</feature>
<dbReference type="InterPro" id="IPR033121">
    <property type="entry name" value="PEPTIDASE_A1"/>
</dbReference>
<evidence type="ECO:0000256" key="2">
    <source>
        <dbReference type="ARBA" id="ARBA00022670"/>
    </source>
</evidence>